<keyword evidence="3" id="KW-1185">Reference proteome</keyword>
<dbReference type="Gene3D" id="3.90.1150.10">
    <property type="entry name" value="Aspartate Aminotransferase, domain 1"/>
    <property type="match status" value="1"/>
</dbReference>
<dbReference type="EMBL" id="JBANRG010000023">
    <property type="protein sequence ID" value="KAK7455083.1"/>
    <property type="molecule type" value="Genomic_DNA"/>
</dbReference>
<dbReference type="InterPro" id="IPR015424">
    <property type="entry name" value="PyrdxlP-dep_Trfase"/>
</dbReference>
<dbReference type="Gene3D" id="3.40.640.10">
    <property type="entry name" value="Type I PLP-dependent aspartate aminotransferase-like (Major domain)"/>
    <property type="match status" value="1"/>
</dbReference>
<sequence>MYSKLLALSQCCRSRTAPPHHRSATMTMLTNLNIERTRAHFPALQSGHIFADNAGGSQIPKDVVDRISDYLLNTNVQINVDYSISIQSTQRVAEGRASAALLFNAAKPEQVILGGSSTANMENLLRQFDGDVNAGDEFILMDGEHEANNGTWKKLAARTGAIIKYWHPVITSTDNPLSVVHRLEHLIPLITSKTRVVAFSACSNILGSVVPVKEISQAVRAEAKVKGAQKVDISIDAVAYAPHRRIDVQDWDIDFCMLSFYKMYGPHAAALYVRSPVHQSSSSVAHELVYGSTGILPYLLSLTAENDLQSSFDAITSHEHTLVEPLLAFFTHPEQRARGLMIVGSEEADANRVPTISFVVQGRNPIPSQEIVKSINRRGGVGIRGYKYTCTTEDGIQLSLDGGVARISLVHYNTTEEVYKIIAILKEILYTSQ</sequence>
<evidence type="ECO:0000259" key="1">
    <source>
        <dbReference type="Pfam" id="PF00266"/>
    </source>
</evidence>
<name>A0ABR1J9H0_9AGAR</name>
<reference evidence="2 3" key="1">
    <citation type="submission" date="2024-01" db="EMBL/GenBank/DDBJ databases">
        <title>A draft genome for the cacao thread blight pathogen Marasmiellus scandens.</title>
        <authorList>
            <person name="Baruah I.K."/>
            <person name="Leung J."/>
            <person name="Bukari Y."/>
            <person name="Amoako-Attah I."/>
            <person name="Meinhardt L.W."/>
            <person name="Bailey B.A."/>
            <person name="Cohen S.P."/>
        </authorList>
    </citation>
    <scope>NUCLEOTIDE SEQUENCE [LARGE SCALE GENOMIC DNA]</scope>
    <source>
        <strain evidence="2 3">GH-19</strain>
    </source>
</reference>
<proteinExistence type="predicted"/>
<dbReference type="PANTHER" id="PTHR43586:SF21">
    <property type="entry name" value="PYRIDOXAL PHOSPHATE (PLP)-DEPENDENT ASPARTATE AMINOTRANSFERASE SUPERFAMILY"/>
    <property type="match status" value="1"/>
</dbReference>
<dbReference type="PANTHER" id="PTHR43586">
    <property type="entry name" value="CYSTEINE DESULFURASE"/>
    <property type="match status" value="1"/>
</dbReference>
<dbReference type="InterPro" id="IPR015421">
    <property type="entry name" value="PyrdxlP-dep_Trfase_major"/>
</dbReference>
<organism evidence="2 3">
    <name type="scientific">Marasmiellus scandens</name>
    <dbReference type="NCBI Taxonomy" id="2682957"/>
    <lineage>
        <taxon>Eukaryota</taxon>
        <taxon>Fungi</taxon>
        <taxon>Dikarya</taxon>
        <taxon>Basidiomycota</taxon>
        <taxon>Agaricomycotina</taxon>
        <taxon>Agaricomycetes</taxon>
        <taxon>Agaricomycetidae</taxon>
        <taxon>Agaricales</taxon>
        <taxon>Marasmiineae</taxon>
        <taxon>Omphalotaceae</taxon>
        <taxon>Marasmiellus</taxon>
    </lineage>
</organism>
<dbReference type="InterPro" id="IPR015422">
    <property type="entry name" value="PyrdxlP-dep_Trfase_small"/>
</dbReference>
<evidence type="ECO:0000313" key="3">
    <source>
        <dbReference type="Proteomes" id="UP001498398"/>
    </source>
</evidence>
<evidence type="ECO:0000313" key="2">
    <source>
        <dbReference type="EMBL" id="KAK7455083.1"/>
    </source>
</evidence>
<accession>A0ABR1J9H0</accession>
<comment type="caution">
    <text evidence="2">The sequence shown here is derived from an EMBL/GenBank/DDBJ whole genome shotgun (WGS) entry which is preliminary data.</text>
</comment>
<protein>
    <recommendedName>
        <fullName evidence="1">Aminotransferase class V domain-containing protein</fullName>
    </recommendedName>
</protein>
<dbReference type="SUPFAM" id="SSF53383">
    <property type="entry name" value="PLP-dependent transferases"/>
    <property type="match status" value="1"/>
</dbReference>
<dbReference type="Pfam" id="PF00266">
    <property type="entry name" value="Aminotran_5"/>
    <property type="match status" value="1"/>
</dbReference>
<gene>
    <name evidence="2" type="ORF">VKT23_010954</name>
</gene>
<dbReference type="Proteomes" id="UP001498398">
    <property type="component" value="Unassembled WGS sequence"/>
</dbReference>
<feature type="domain" description="Aminotransferase class V" evidence="1">
    <location>
        <begin position="49"/>
        <end position="419"/>
    </location>
</feature>
<dbReference type="InterPro" id="IPR000192">
    <property type="entry name" value="Aminotrans_V_dom"/>
</dbReference>